<gene>
    <name evidence="13" type="primary">traf6-b</name>
    <name evidence="13" type="ORF">SNEC2469_LOCUS35467</name>
</gene>
<keyword evidence="7" id="KW-0862">Zinc</keyword>
<name>A0A813CRB0_9DINO</name>
<feature type="transmembrane region" description="Helical" evidence="10">
    <location>
        <begin position="735"/>
        <end position="751"/>
    </location>
</feature>
<dbReference type="InterPro" id="IPR010606">
    <property type="entry name" value="Mib_Herc2"/>
</dbReference>
<sequence length="1141" mass="126592">MATAVYVVSGAGGVGSCVNGVYVCVGVLNGKPKYQLQNGRAILYFQDLWKINYRDDESGWYYAHPDDKSETPPSGEWTTEGYFLGNAEPPPSVTVELLTQEIWVSGAGCVGCTVNGLYTRIDSLNGRPKYQQVNGRAIVYFNEHWKINYRDDVSGWYYQHPDTTSETPPNGYWTTEGYFFDDADPPPVVASITLEDESQQDTVLRCARLSVRVRRGPDWCWNQQDGGAGHFGLTIERLSATPGWVGVLWDTGDENNYRVGHDDSHDLVLVTSFRVSGAGGICDFMNGDYVQFDTFNDRPRYRLHGGDGILFFEDNWKLGNRREPGWQYWHPNVSSKTPPTGPWSMASYHSSPENDFSPAPSVSEIHEVVETAGSEVRSGKHSDTADNQICGYDEDWENPEEAQKAKCSICLCVARDALNHECGELFCEACWIKCQAEDEKCPVCRQDGSTNVAPAYANRRAILNLMMRCPNKCGQCFSLREKDSHLNECAPRTARQLAPVSCEFCGDAVPADGLERHMEANPVCKHMKALYEEVRELRREIRELKDRAESLSSLVEFFYLLPRGATVADRLWVVLNLGSLTLLTPEVCSIDLSQGMIVLTGLSVKGLLRNFDLVDYIFSDPLVECTIPDVETEESDAASSEKDESRESTEETARTSEVVSLWTLATCGLPLSGFCLAFLNATVTGVSYGFFLGYMGLDSNIMMSVTSLMQLPQVLLLPLGVMNDCIPILGYNRKPYLLAAWLICAGALLTMSTRNWYVIPMFILVAGIQLGCVAGEGLLLEYSQAEAPQCRGKMKAEFTMVTMAGSLTSSAVIGLFMNRKEYLGTFDWGLSFSGLMILCFAIVLCMLPICVRCVYESKKVERPSFRTHVENSWSLIRSKCLASVLLYAFITQFLSQLTTTARPLVRCIWAEVKVLQAQLFQMGGMVMMIAVVWIYKVYFLQSCWRRSIFVAILTVTLMDSIPSFFAVFNVIRNQYFFLGDEMASAVPTAALGLILNLIVIELSEPGQEGLCYGLVGTIMHSSQPVSTAVSNQVSSLFTPSLSKPQNYAMDTPSFRTTVAWSYVFTYGASLLGACALPLIPRQKADAQRRKLEWSSSPLMTALVLGVPALCLPYGITVLVLTSQPDTACLRWIGGQGCENLP</sequence>
<dbReference type="InterPro" id="IPR001841">
    <property type="entry name" value="Znf_RING"/>
</dbReference>
<evidence type="ECO:0000256" key="10">
    <source>
        <dbReference type="SAM" id="Phobius"/>
    </source>
</evidence>
<comment type="similarity">
    <text evidence="2">Belongs to the major facilitator superfamily. Folate-biopterin transporter (TC 2.A.71) family.</text>
</comment>
<dbReference type="InterPro" id="IPR036259">
    <property type="entry name" value="MFS_trans_sf"/>
</dbReference>
<dbReference type="SUPFAM" id="SSF57850">
    <property type="entry name" value="RING/U-box"/>
    <property type="match status" value="1"/>
</dbReference>
<feature type="transmembrane region" description="Helical" evidence="10">
    <location>
        <begin position="757"/>
        <end position="779"/>
    </location>
</feature>
<feature type="domain" description="RING-type" evidence="11">
    <location>
        <begin position="407"/>
        <end position="445"/>
    </location>
</feature>
<feature type="transmembrane region" description="Helical" evidence="10">
    <location>
        <begin position="6"/>
        <end position="28"/>
    </location>
</feature>
<evidence type="ECO:0000256" key="3">
    <source>
        <dbReference type="ARBA" id="ARBA00022448"/>
    </source>
</evidence>
<feature type="coiled-coil region" evidence="8">
    <location>
        <begin position="527"/>
        <end position="554"/>
    </location>
</feature>
<feature type="transmembrane region" description="Helical" evidence="10">
    <location>
        <begin position="1100"/>
        <end position="1120"/>
    </location>
</feature>
<feature type="compositionally biased region" description="Basic and acidic residues" evidence="9">
    <location>
        <begin position="639"/>
        <end position="653"/>
    </location>
</feature>
<evidence type="ECO:0000313" key="13">
    <source>
        <dbReference type="EMBL" id="CAE7945000.1"/>
    </source>
</evidence>
<dbReference type="AlphaFoldDB" id="A0A813CRB0"/>
<feature type="transmembrane region" description="Helical" evidence="10">
    <location>
        <begin position="947"/>
        <end position="971"/>
    </location>
</feature>
<keyword evidence="6 10" id="KW-0472">Membrane</keyword>
<keyword evidence="5 10" id="KW-1133">Transmembrane helix</keyword>
<keyword evidence="4 10" id="KW-0812">Transmembrane</keyword>
<feature type="region of interest" description="Disordered" evidence="9">
    <location>
        <begin position="631"/>
        <end position="653"/>
    </location>
</feature>
<evidence type="ECO:0000256" key="4">
    <source>
        <dbReference type="ARBA" id="ARBA00022692"/>
    </source>
</evidence>
<feature type="transmembrane region" description="Helical" evidence="10">
    <location>
        <begin position="915"/>
        <end position="935"/>
    </location>
</feature>
<evidence type="ECO:0000313" key="14">
    <source>
        <dbReference type="Proteomes" id="UP000601435"/>
    </source>
</evidence>
<keyword evidence="3" id="KW-0813">Transport</keyword>
<dbReference type="InterPro" id="IPR013083">
    <property type="entry name" value="Znf_RING/FYVE/PHD"/>
</dbReference>
<dbReference type="PANTHER" id="PTHR31585">
    <property type="entry name" value="FOLATE-BIOPTERIN TRANSPORTER 1, CHLOROPLASTIC"/>
    <property type="match status" value="1"/>
</dbReference>
<dbReference type="GO" id="GO:0016567">
    <property type="term" value="P:protein ubiquitination"/>
    <property type="evidence" value="ECO:0007669"/>
    <property type="project" value="InterPro"/>
</dbReference>
<dbReference type="GO" id="GO:0008270">
    <property type="term" value="F:zinc ion binding"/>
    <property type="evidence" value="ECO:0007669"/>
    <property type="project" value="UniProtKB-KW"/>
</dbReference>
<keyword evidence="7" id="KW-0863">Zinc-finger</keyword>
<protein>
    <submittedName>
        <fullName evidence="13">Traf6-b protein</fullName>
    </submittedName>
</protein>
<feature type="transmembrane region" description="Helical" evidence="10">
    <location>
        <begin position="876"/>
        <end position="895"/>
    </location>
</feature>
<feature type="domain" description="MIB/HERC2" evidence="12">
    <location>
        <begin position="199"/>
        <end position="273"/>
    </location>
</feature>
<evidence type="ECO:0000256" key="5">
    <source>
        <dbReference type="ARBA" id="ARBA00022989"/>
    </source>
</evidence>
<accession>A0A813CRB0</accession>
<evidence type="ECO:0000256" key="2">
    <source>
        <dbReference type="ARBA" id="ARBA00007015"/>
    </source>
</evidence>
<dbReference type="Proteomes" id="UP000601435">
    <property type="component" value="Unassembled WGS sequence"/>
</dbReference>
<evidence type="ECO:0000256" key="6">
    <source>
        <dbReference type="ARBA" id="ARBA00023136"/>
    </source>
</evidence>
<feature type="transmembrane region" description="Helical" evidence="10">
    <location>
        <begin position="830"/>
        <end position="855"/>
    </location>
</feature>
<evidence type="ECO:0000259" key="11">
    <source>
        <dbReference type="PROSITE" id="PS50089"/>
    </source>
</evidence>
<keyword evidence="14" id="KW-1185">Reference proteome</keyword>
<dbReference type="PANTHER" id="PTHR31585:SF5">
    <property type="entry name" value="RNA-BINDING S4 DOMAIN-CONTAINING PROTEIN"/>
    <property type="match status" value="1"/>
</dbReference>
<dbReference type="SUPFAM" id="SSF159034">
    <property type="entry name" value="Mib/herc2 domain-like"/>
    <property type="match status" value="1"/>
</dbReference>
<dbReference type="Gene3D" id="3.30.40.10">
    <property type="entry name" value="Zinc/RING finger domain, C3HC4 (zinc finger)"/>
    <property type="match status" value="2"/>
</dbReference>
<dbReference type="OrthoDB" id="412261at2759"/>
<feature type="transmembrane region" description="Helical" evidence="10">
    <location>
        <begin position="661"/>
        <end position="681"/>
    </location>
</feature>
<evidence type="ECO:0000256" key="1">
    <source>
        <dbReference type="ARBA" id="ARBA00004141"/>
    </source>
</evidence>
<dbReference type="SUPFAM" id="SSF103473">
    <property type="entry name" value="MFS general substrate transporter"/>
    <property type="match status" value="1"/>
</dbReference>
<dbReference type="PROSITE" id="PS51416">
    <property type="entry name" value="MIB_HERC2"/>
    <property type="match status" value="1"/>
</dbReference>
<keyword evidence="7" id="KW-0479">Metal-binding</keyword>
<evidence type="ECO:0000256" key="8">
    <source>
        <dbReference type="SAM" id="Coils"/>
    </source>
</evidence>
<evidence type="ECO:0000256" key="7">
    <source>
        <dbReference type="PROSITE-ProRule" id="PRU00175"/>
    </source>
</evidence>
<dbReference type="InterPro" id="IPR037252">
    <property type="entry name" value="Mib_Herc2_sf"/>
</dbReference>
<keyword evidence="8" id="KW-0175">Coiled coil</keyword>
<dbReference type="InterPro" id="IPR039309">
    <property type="entry name" value="BT1"/>
</dbReference>
<dbReference type="GO" id="GO:0004842">
    <property type="term" value="F:ubiquitin-protein transferase activity"/>
    <property type="evidence" value="ECO:0007669"/>
    <property type="project" value="InterPro"/>
</dbReference>
<evidence type="ECO:0000259" key="12">
    <source>
        <dbReference type="PROSITE" id="PS51416"/>
    </source>
</evidence>
<feature type="transmembrane region" description="Helical" evidence="10">
    <location>
        <begin position="800"/>
        <end position="818"/>
    </location>
</feature>
<dbReference type="EMBL" id="CAJNJA010102796">
    <property type="protein sequence ID" value="CAE7945000.1"/>
    <property type="molecule type" value="Genomic_DNA"/>
</dbReference>
<proteinExistence type="inferred from homology"/>
<comment type="subcellular location">
    <subcellularLocation>
        <location evidence="1">Membrane</location>
        <topology evidence="1">Multi-pass membrane protein</topology>
    </subcellularLocation>
</comment>
<comment type="caution">
    <text evidence="13">The sequence shown here is derived from an EMBL/GenBank/DDBJ whole genome shotgun (WGS) entry which is preliminary data.</text>
</comment>
<evidence type="ECO:0000256" key="9">
    <source>
        <dbReference type="SAM" id="MobiDB-lite"/>
    </source>
</evidence>
<dbReference type="Pfam" id="PF06701">
    <property type="entry name" value="MIB_HERC2"/>
    <property type="match status" value="1"/>
</dbReference>
<dbReference type="Pfam" id="PF03092">
    <property type="entry name" value="BT1"/>
    <property type="match status" value="1"/>
</dbReference>
<reference evidence="13" key="1">
    <citation type="submission" date="2021-02" db="EMBL/GenBank/DDBJ databases">
        <authorList>
            <person name="Dougan E. K."/>
            <person name="Rhodes N."/>
            <person name="Thang M."/>
            <person name="Chan C."/>
        </authorList>
    </citation>
    <scope>NUCLEOTIDE SEQUENCE</scope>
</reference>
<dbReference type="Gene3D" id="2.30.30.40">
    <property type="entry name" value="SH3 Domains"/>
    <property type="match status" value="1"/>
</dbReference>
<organism evidence="13 14">
    <name type="scientific">Symbiodinium necroappetens</name>
    <dbReference type="NCBI Taxonomy" id="1628268"/>
    <lineage>
        <taxon>Eukaryota</taxon>
        <taxon>Sar</taxon>
        <taxon>Alveolata</taxon>
        <taxon>Dinophyceae</taxon>
        <taxon>Suessiales</taxon>
        <taxon>Symbiodiniaceae</taxon>
        <taxon>Symbiodinium</taxon>
    </lineage>
</organism>
<feature type="transmembrane region" description="Helical" evidence="10">
    <location>
        <begin position="1059"/>
        <end position="1079"/>
    </location>
</feature>
<dbReference type="PROSITE" id="PS50089">
    <property type="entry name" value="ZF_RING_2"/>
    <property type="match status" value="1"/>
</dbReference>
<dbReference type="GO" id="GO:0016020">
    <property type="term" value="C:membrane"/>
    <property type="evidence" value="ECO:0007669"/>
    <property type="project" value="UniProtKB-SubCell"/>
</dbReference>